<proteinExistence type="predicted"/>
<evidence type="ECO:0000313" key="3">
    <source>
        <dbReference type="Proteomes" id="UP000261828"/>
    </source>
</evidence>
<protein>
    <submittedName>
        <fullName evidence="2">DUF885 domain-containing protein</fullName>
    </submittedName>
</protein>
<dbReference type="OrthoDB" id="9760040at2"/>
<dbReference type="EMBL" id="QTJX01000007">
    <property type="protein sequence ID" value="RDY57743.1"/>
    <property type="molecule type" value="Genomic_DNA"/>
</dbReference>
<dbReference type="InterPro" id="IPR010281">
    <property type="entry name" value="DUF885"/>
</dbReference>
<accession>A0A371JLB9</accession>
<dbReference type="PANTHER" id="PTHR33361:SF2">
    <property type="entry name" value="DUF885 DOMAIN-CONTAINING PROTEIN"/>
    <property type="match status" value="1"/>
</dbReference>
<evidence type="ECO:0000256" key="1">
    <source>
        <dbReference type="SAM" id="SignalP"/>
    </source>
</evidence>
<sequence>MKSLLRKGLVPMMFCFQFLFAQDPNFENLRADFLKGYAKLDITYINISYVQNMQAIQGAESIREQELFFRDLQNRLKHVDLKKMDEYQKLDYDILIYETALNLERLALEKKWKGSDELDDSKSVYHIENGKEWYAYLLKKWVDISISPKEMFQFGLLEIEKVKAQMKRLQQASGLSETDFYSGLDDEKFFIERASGVQAEFEKIKSNIGDIAVNLFPYINDIPEVHIARGTNPSLAHAPAYYANNTFYFNFFDEPFNRRQLGWFFAHEAIPGHHYQSSVNRVVKRTEIQDLFWYAGFVEGWGAYVEHLGDVLGVYETIYDEYGKWEWDLIRSVRVSLDVGLNYYGWSDEEAMTFWKKHITDKDDIGVREINRMKRWPAQVISYKYGAKVFLGLLENAKKDPDFDYKTFHEKLLKHGDIPISVLEKRLDKGAN</sequence>
<dbReference type="Proteomes" id="UP000261828">
    <property type="component" value="Unassembled WGS sequence"/>
</dbReference>
<reference evidence="2 3" key="1">
    <citation type="submission" date="2018-08" db="EMBL/GenBank/DDBJ databases">
        <title>Muricauda nanhaiensis sp. nov., isolated from seawater of the South China Sea.</title>
        <authorList>
            <person name="Dang Y."/>
        </authorList>
    </citation>
    <scope>NUCLEOTIDE SEQUENCE [LARGE SCALE GENOMIC DNA]</scope>
    <source>
        <strain evidence="2 3">SM1704</strain>
    </source>
</reference>
<dbReference type="PANTHER" id="PTHR33361">
    <property type="entry name" value="GLR0591 PROTEIN"/>
    <property type="match status" value="1"/>
</dbReference>
<feature type="chain" id="PRO_5016563492" evidence="1">
    <location>
        <begin position="22"/>
        <end position="432"/>
    </location>
</feature>
<evidence type="ECO:0000313" key="2">
    <source>
        <dbReference type="EMBL" id="RDY57743.1"/>
    </source>
</evidence>
<feature type="signal peptide" evidence="1">
    <location>
        <begin position="1"/>
        <end position="21"/>
    </location>
</feature>
<keyword evidence="3" id="KW-1185">Reference proteome</keyword>
<dbReference type="RefSeq" id="WP_116185842.1">
    <property type="nucleotide sequence ID" value="NZ_QTJX01000007.1"/>
</dbReference>
<dbReference type="AlphaFoldDB" id="A0A371JLB9"/>
<organism evidence="2 3">
    <name type="scientific">Flagellimonas nanhaiensis</name>
    <dbReference type="NCBI Taxonomy" id="2292706"/>
    <lineage>
        <taxon>Bacteria</taxon>
        <taxon>Pseudomonadati</taxon>
        <taxon>Bacteroidota</taxon>
        <taxon>Flavobacteriia</taxon>
        <taxon>Flavobacteriales</taxon>
        <taxon>Flavobacteriaceae</taxon>
        <taxon>Flagellimonas</taxon>
    </lineage>
</organism>
<comment type="caution">
    <text evidence="2">The sequence shown here is derived from an EMBL/GenBank/DDBJ whole genome shotgun (WGS) entry which is preliminary data.</text>
</comment>
<name>A0A371JLB9_9FLAO</name>
<keyword evidence="1" id="KW-0732">Signal</keyword>
<dbReference type="Pfam" id="PF05960">
    <property type="entry name" value="DUF885"/>
    <property type="match status" value="1"/>
</dbReference>
<gene>
    <name evidence="2" type="ORF">DX873_17750</name>
</gene>